<feature type="transmembrane region" description="Helical" evidence="1">
    <location>
        <begin position="50"/>
        <end position="67"/>
    </location>
</feature>
<keyword evidence="1" id="KW-1133">Transmembrane helix</keyword>
<organism evidence="2 3">
    <name type="scientific">Anoxybacteroides amylolyticum</name>
    <dbReference type="NCBI Taxonomy" id="294699"/>
    <lineage>
        <taxon>Bacteria</taxon>
        <taxon>Bacillati</taxon>
        <taxon>Bacillota</taxon>
        <taxon>Bacilli</taxon>
        <taxon>Bacillales</taxon>
        <taxon>Anoxybacillaceae</taxon>
        <taxon>Anoxybacteroides</taxon>
    </lineage>
</organism>
<feature type="transmembrane region" description="Helical" evidence="1">
    <location>
        <begin position="156"/>
        <end position="181"/>
    </location>
</feature>
<evidence type="ECO:0008006" key="4">
    <source>
        <dbReference type="Google" id="ProtNLM"/>
    </source>
</evidence>
<dbReference type="EMBL" id="CP015438">
    <property type="protein sequence ID" value="ANB61643.1"/>
    <property type="molecule type" value="Genomic_DNA"/>
</dbReference>
<dbReference type="PANTHER" id="PTHR36111">
    <property type="entry name" value="INNER MEMBRANE PROTEIN-RELATED"/>
    <property type="match status" value="1"/>
</dbReference>
<protein>
    <recommendedName>
        <fullName evidence="4">DUF554 domain-containing protein</fullName>
    </recommendedName>
</protein>
<sequence length="249" mass="26546">MPSKKMVSFFGKGENELALLGTIVNGVCIIIGALLGKLFHRIPEKMKETVMSGIGLAVTLLGIQMALKSEQFLVVICSLVFGGIFGELWDLDHQLNRLGYWLEQKIGGREQGAIAKGFVAATLLFVIGAMAIIGALDSGLRGDHRVLYTKSIIDGFTSILLTTTLGIGVLFSAFPVVFYEGTIALLATQIETFVPKGLMNSFIAESTATGGILIVAIGLNLLGITAVRVANLLPSILVTAFIVVIMYIL</sequence>
<name>A0A160F6W9_9BACL</name>
<proteinExistence type="predicted"/>
<keyword evidence="1" id="KW-0812">Transmembrane</keyword>
<dbReference type="KEGG" id="aamy:GFC30_216"/>
<evidence type="ECO:0000256" key="1">
    <source>
        <dbReference type="SAM" id="Phobius"/>
    </source>
</evidence>
<dbReference type="Proteomes" id="UP000076865">
    <property type="component" value="Chromosome"/>
</dbReference>
<reference evidence="2 3" key="1">
    <citation type="journal article" date="2006" name="Syst. Appl. Microbiol.">
        <title>Anoxybacillus amylolyticus sp. nov., a thermophilic amylase producing bacterium isolated from Mount Rittmann (Antarctica).</title>
        <authorList>
            <person name="Poli A."/>
            <person name="Esposito E."/>
            <person name="Lama L."/>
            <person name="Orlando P."/>
            <person name="Nicolaus G."/>
            <person name="de Appolonia F."/>
            <person name="Gambacorta A."/>
            <person name="Nicolaus B."/>
        </authorList>
    </citation>
    <scope>NUCLEOTIDE SEQUENCE [LARGE SCALE GENOMIC DNA]</scope>
    <source>
        <strain evidence="2 3">DSM 15939</strain>
    </source>
</reference>
<dbReference type="AlphaFoldDB" id="A0A160F6W9"/>
<gene>
    <name evidence="2" type="ORF">GFC30_216</name>
</gene>
<keyword evidence="3" id="KW-1185">Reference proteome</keyword>
<feature type="transmembrane region" description="Helical" evidence="1">
    <location>
        <begin position="17"/>
        <end position="38"/>
    </location>
</feature>
<feature type="transmembrane region" description="Helical" evidence="1">
    <location>
        <begin position="113"/>
        <end position="136"/>
    </location>
</feature>
<dbReference type="InterPro" id="IPR007563">
    <property type="entry name" value="DUF554"/>
</dbReference>
<accession>A0A160F6W9</accession>
<feature type="transmembrane region" description="Helical" evidence="1">
    <location>
        <begin position="229"/>
        <end position="248"/>
    </location>
</feature>
<dbReference type="PATRIC" id="fig|294699.3.peg.197"/>
<feature type="transmembrane region" description="Helical" evidence="1">
    <location>
        <begin position="202"/>
        <end position="223"/>
    </location>
</feature>
<feature type="transmembrane region" description="Helical" evidence="1">
    <location>
        <begin position="73"/>
        <end position="92"/>
    </location>
</feature>
<keyword evidence="1" id="KW-0472">Membrane</keyword>
<dbReference type="PANTHER" id="PTHR36111:SF2">
    <property type="entry name" value="INNER MEMBRANE PROTEIN"/>
    <property type="match status" value="1"/>
</dbReference>
<evidence type="ECO:0000313" key="3">
    <source>
        <dbReference type="Proteomes" id="UP000076865"/>
    </source>
</evidence>
<dbReference type="Pfam" id="PF04474">
    <property type="entry name" value="DUF554"/>
    <property type="match status" value="1"/>
</dbReference>
<evidence type="ECO:0000313" key="2">
    <source>
        <dbReference type="EMBL" id="ANB61643.1"/>
    </source>
</evidence>